<evidence type="ECO:0000259" key="1">
    <source>
        <dbReference type="Pfam" id="PF08878"/>
    </source>
</evidence>
<keyword evidence="3" id="KW-1185">Reference proteome</keyword>
<dbReference type="EMBL" id="JACYXJ010000009">
    <property type="protein sequence ID" value="MBD8878803.1"/>
    <property type="molecule type" value="Genomic_DNA"/>
</dbReference>
<gene>
    <name evidence="2" type="ORF">IG617_21110</name>
</gene>
<dbReference type="Pfam" id="PF08878">
    <property type="entry name" value="HamA"/>
    <property type="match status" value="1"/>
</dbReference>
<evidence type="ECO:0000313" key="2">
    <source>
        <dbReference type="EMBL" id="MBD8878803.1"/>
    </source>
</evidence>
<protein>
    <submittedName>
        <fullName evidence="2">DUF1837 domain-containing protein</fullName>
    </submittedName>
</protein>
<comment type="caution">
    <text evidence="2">The sequence shown here is derived from an EMBL/GenBank/DDBJ whole genome shotgun (WGS) entry which is preliminary data.</text>
</comment>
<feature type="domain" description="Anti-bacteriophage protein A/HamA C-terminal" evidence="1">
    <location>
        <begin position="1"/>
        <end position="234"/>
    </location>
</feature>
<name>A0ABR9CGH6_9HYPH</name>
<proteinExistence type="predicted"/>
<accession>A0ABR9CGH6</accession>
<dbReference type="Proteomes" id="UP000615687">
    <property type="component" value="Unassembled WGS sequence"/>
</dbReference>
<organism evidence="2 3">
    <name type="scientific">Roseibium polysiphoniae</name>
    <dbReference type="NCBI Taxonomy" id="2571221"/>
    <lineage>
        <taxon>Bacteria</taxon>
        <taxon>Pseudomonadati</taxon>
        <taxon>Pseudomonadota</taxon>
        <taxon>Alphaproteobacteria</taxon>
        <taxon>Hyphomicrobiales</taxon>
        <taxon>Stappiaceae</taxon>
        <taxon>Roseibium</taxon>
    </lineage>
</organism>
<sequence length="239" mass="26617">MEWITDYALKSDELRNTNHANIYVRLQQAASRVYISENYKRRGEVGEIAAHAICRTFFDTMPVAARVNYLSASNDPVKAFDLVHVRYLEGDKFELWLGEAKFFKSRDAAVKDAIASIESHVNAGFLKNEKLLLGPQISDDIPHSDRIKALLASETSLDALIENAVFPVIIAANSDAAVNNSRPCDAYAESITDEMNALWGRLASSGLTKKIKLRLIYVPLADKDKLNAAFDTRLKGLQN</sequence>
<reference evidence="2 3" key="1">
    <citation type="submission" date="2020-09" db="EMBL/GenBank/DDBJ databases">
        <title>The genome sequence of type strain Labrenzia polysiphoniae KACC 19711.</title>
        <authorList>
            <person name="Liu Y."/>
        </authorList>
    </citation>
    <scope>NUCLEOTIDE SEQUENCE [LARGE SCALE GENOMIC DNA]</scope>
    <source>
        <strain evidence="2 3">KACC 19711</strain>
    </source>
</reference>
<evidence type="ECO:0000313" key="3">
    <source>
        <dbReference type="Proteomes" id="UP000615687"/>
    </source>
</evidence>
<dbReference type="InterPro" id="IPR014976">
    <property type="entry name" value="AbpA_HamA_C"/>
</dbReference>